<feature type="transmembrane region" description="Helical" evidence="9">
    <location>
        <begin position="7"/>
        <end position="26"/>
    </location>
</feature>
<dbReference type="SUPFAM" id="SSF53187">
    <property type="entry name" value="Zn-dependent exopeptidases"/>
    <property type="match status" value="1"/>
</dbReference>
<feature type="transmembrane region" description="Helical" evidence="9">
    <location>
        <begin position="330"/>
        <end position="351"/>
    </location>
</feature>
<dbReference type="InterPro" id="IPR007484">
    <property type="entry name" value="Peptidase_M28"/>
</dbReference>
<feature type="transmembrane region" description="Helical" evidence="9">
    <location>
        <begin position="537"/>
        <end position="554"/>
    </location>
</feature>
<evidence type="ECO:0000256" key="8">
    <source>
        <dbReference type="ARBA" id="ARBA00031512"/>
    </source>
</evidence>
<feature type="transmembrane region" description="Helical" evidence="9">
    <location>
        <begin position="363"/>
        <end position="385"/>
    </location>
</feature>
<comment type="function">
    <text evidence="1">May be involved in vacuolar sorting and osmoregulation.</text>
</comment>
<dbReference type="PANTHER" id="PTHR12147:SF58">
    <property type="entry name" value="VACUOLAR MEMBRANE PROTEASE"/>
    <property type="match status" value="1"/>
</dbReference>
<feature type="transmembrane region" description="Helical" evidence="9">
    <location>
        <begin position="510"/>
        <end position="530"/>
    </location>
</feature>
<keyword evidence="5" id="KW-0926">Vacuole</keyword>
<keyword evidence="7" id="KW-0325">Glycoprotein</keyword>
<evidence type="ECO:0000259" key="10">
    <source>
        <dbReference type="Pfam" id="PF04389"/>
    </source>
</evidence>
<comment type="subcellular location">
    <subcellularLocation>
        <location evidence="2">Vacuole membrane</location>
        <topology evidence="2">Multi-pass membrane protein</topology>
    </subcellularLocation>
</comment>
<evidence type="ECO:0000256" key="2">
    <source>
        <dbReference type="ARBA" id="ARBA00004128"/>
    </source>
</evidence>
<keyword evidence="9" id="KW-0812">Transmembrane</keyword>
<evidence type="ECO:0000313" key="11">
    <source>
        <dbReference type="EMBL" id="MCL9809640.1"/>
    </source>
</evidence>
<feature type="transmembrane region" description="Helical" evidence="9">
    <location>
        <begin position="435"/>
        <end position="451"/>
    </location>
</feature>
<feature type="transmembrane region" description="Helical" evidence="9">
    <location>
        <begin position="482"/>
        <end position="504"/>
    </location>
</feature>
<keyword evidence="6 9" id="KW-1133">Transmembrane helix</keyword>
<proteinExistence type="inferred from homology"/>
<feature type="transmembrane region" description="Helical" evidence="9">
    <location>
        <begin position="405"/>
        <end position="423"/>
    </location>
</feature>
<sequence length="783" mass="88346">MQKSNATAVSSVLFIIVTIFLVFYSFTPKFDPEEEVPITEFSTKRALEKVKVIAQEPHYVSSSNHETVVNYLLGELKNLGLQPEIQEGFILSDGGTLVKAKNVMARIKGTENTKALVLLSHYDSAPHSKSLGGSDDASGIAAILESVRAFQAQKQQPKNDLIILFTDSEEIGLNGAALFATQHKWAKEVGLVLNFEARGTSGPAYMLMETNQGNAKMVDAFTAGKLTHPVSNSLMYSIYKMLPNDTDLTVFREQNKIQGFNFAFIDNHFNYHTQQDNYENLDRNSLAHQGTNLFPLLKHFANADLTNLNSTEDKVYFNIPYMFINYPFSWVFPMLILVTVLFVFFLFIGVGKMVLQPAEILKGFLPFLGAMLVSGLVTFLGWKLLQKIYPQYNDMLHGFTYNGHDYIYAFVCITLAICFWFYHSKNSKPNEYNQLAAPLILWLIINLFIAFKLKGAGFFIIPVLSSVIMLGYHVITQKSNAILNLILTLPSLFILVPFVQMFPIGLGLKILSGSAILTVLIFGLLLPVFGFFPKKRAWGTLFFVLALAFVYKAHQSSEFQPGKAKPNSLLYVYKADENKAYWATYDINLDEWTKGYLGEKPESAESLNKIKMYSKYNSGFSYMAQAPLKNIQKPTIDFVKDSVVSGNRHLKISITPNRKVNRYNVFFNKTTPQDLIANGVKEVAFKSNISSKDSQKVLTYYVKNNVPLTIEFSIPANQKLDLDLKESSFDLLENPLFSIAKRRDWMMPKPFVLNDAIVLEQKIKASPKKEIMNQTVTALNETN</sequence>
<dbReference type="PANTHER" id="PTHR12147">
    <property type="entry name" value="METALLOPEPTIDASE M28 FAMILY MEMBER"/>
    <property type="match status" value="1"/>
</dbReference>
<dbReference type="RefSeq" id="WP_250593090.1">
    <property type="nucleotide sequence ID" value="NZ_JAMLJM010000007.1"/>
</dbReference>
<dbReference type="Pfam" id="PF04389">
    <property type="entry name" value="Peptidase_M28"/>
    <property type="match status" value="1"/>
</dbReference>
<organism evidence="11 12">
    <name type="scientific">Flavobacterium luminosum</name>
    <dbReference type="NCBI Taxonomy" id="2949086"/>
    <lineage>
        <taxon>Bacteria</taxon>
        <taxon>Pseudomonadati</taxon>
        <taxon>Bacteroidota</taxon>
        <taxon>Flavobacteriia</taxon>
        <taxon>Flavobacteriales</taxon>
        <taxon>Flavobacteriaceae</taxon>
        <taxon>Flavobacterium</taxon>
    </lineage>
</organism>
<evidence type="ECO:0000256" key="9">
    <source>
        <dbReference type="SAM" id="Phobius"/>
    </source>
</evidence>
<feature type="domain" description="Peptidase M28" evidence="10">
    <location>
        <begin position="102"/>
        <end position="293"/>
    </location>
</feature>
<dbReference type="Proteomes" id="UP001317191">
    <property type="component" value="Unassembled WGS sequence"/>
</dbReference>
<comment type="similarity">
    <text evidence="3">Belongs to the peptidase M28 family.</text>
</comment>
<dbReference type="InterPro" id="IPR045175">
    <property type="entry name" value="M28_fam"/>
</dbReference>
<reference evidence="11 12" key="1">
    <citation type="submission" date="2022-05" db="EMBL/GenBank/DDBJ databases">
        <title>Flavobacterium sp., isolated from activated sludge.</title>
        <authorList>
            <person name="Ran Q."/>
        </authorList>
    </citation>
    <scope>NUCLEOTIDE SEQUENCE [LARGE SCALE GENOMIC DNA]</scope>
    <source>
        <strain evidence="11 12">HXWNR70</strain>
    </source>
</reference>
<dbReference type="EMBL" id="JAMLJM010000007">
    <property type="protein sequence ID" value="MCL9809640.1"/>
    <property type="molecule type" value="Genomic_DNA"/>
</dbReference>
<evidence type="ECO:0000256" key="3">
    <source>
        <dbReference type="ARBA" id="ARBA00010918"/>
    </source>
</evidence>
<evidence type="ECO:0000256" key="6">
    <source>
        <dbReference type="ARBA" id="ARBA00022989"/>
    </source>
</evidence>
<protein>
    <recommendedName>
        <fullName evidence="4">Vacuolar membrane protease</fullName>
    </recommendedName>
    <alternativeName>
        <fullName evidence="8">FXNA-related family protease 1</fullName>
    </alternativeName>
</protein>
<evidence type="ECO:0000256" key="7">
    <source>
        <dbReference type="ARBA" id="ARBA00023180"/>
    </source>
</evidence>
<name>A0ABT0TQK1_9FLAO</name>
<evidence type="ECO:0000256" key="4">
    <source>
        <dbReference type="ARBA" id="ARBA00017435"/>
    </source>
</evidence>
<accession>A0ABT0TQK1</accession>
<keyword evidence="9" id="KW-0472">Membrane</keyword>
<evidence type="ECO:0000256" key="1">
    <source>
        <dbReference type="ARBA" id="ARBA00003273"/>
    </source>
</evidence>
<evidence type="ECO:0000256" key="5">
    <source>
        <dbReference type="ARBA" id="ARBA00022554"/>
    </source>
</evidence>
<comment type="caution">
    <text evidence="11">The sequence shown here is derived from an EMBL/GenBank/DDBJ whole genome shotgun (WGS) entry which is preliminary data.</text>
</comment>
<evidence type="ECO:0000313" key="12">
    <source>
        <dbReference type="Proteomes" id="UP001317191"/>
    </source>
</evidence>
<gene>
    <name evidence="11" type="ORF">NAT50_09745</name>
</gene>
<keyword evidence="12" id="KW-1185">Reference proteome</keyword>
<feature type="transmembrane region" description="Helical" evidence="9">
    <location>
        <begin position="457"/>
        <end position="475"/>
    </location>
</feature>
<dbReference type="Gene3D" id="3.40.630.10">
    <property type="entry name" value="Zn peptidases"/>
    <property type="match status" value="1"/>
</dbReference>